<evidence type="ECO:0000256" key="7">
    <source>
        <dbReference type="PIRSR" id="PIRSR000149-4"/>
    </source>
</evidence>
<evidence type="ECO:0000256" key="6">
    <source>
        <dbReference type="PIRSR" id="PIRSR000149-3"/>
    </source>
</evidence>
<feature type="site" description="Activates thiol group during catalysis" evidence="7">
    <location>
        <position position="180"/>
    </location>
</feature>
<feature type="binding site" evidence="5">
    <location>
        <begin position="152"/>
        <end position="154"/>
    </location>
    <ligand>
        <name>D-glyceraldehyde 3-phosphate</name>
        <dbReference type="ChEBI" id="CHEBI:59776"/>
    </ligand>
</feature>
<evidence type="ECO:0000259" key="10">
    <source>
        <dbReference type="SMART" id="SM00846"/>
    </source>
</evidence>
<dbReference type="AlphaFoldDB" id="A0A918KNJ2"/>
<dbReference type="EMBL" id="BMYV01000002">
    <property type="protein sequence ID" value="GGX70453.1"/>
    <property type="molecule type" value="Genomic_DNA"/>
</dbReference>
<dbReference type="Pfam" id="PF00044">
    <property type="entry name" value="Gp_dh_N"/>
    <property type="match status" value="1"/>
</dbReference>
<keyword evidence="12" id="KW-1185">Reference proteome</keyword>
<evidence type="ECO:0000256" key="1">
    <source>
        <dbReference type="ARBA" id="ARBA00007406"/>
    </source>
</evidence>
<dbReference type="SMART" id="SM00846">
    <property type="entry name" value="Gp_dh_N"/>
    <property type="match status" value="1"/>
</dbReference>
<dbReference type="Gene3D" id="3.30.360.10">
    <property type="entry name" value="Dihydrodipicolinate Reductase, domain 2"/>
    <property type="match status" value="1"/>
</dbReference>
<dbReference type="GO" id="GO:0051287">
    <property type="term" value="F:NAD binding"/>
    <property type="evidence" value="ECO:0007669"/>
    <property type="project" value="InterPro"/>
</dbReference>
<dbReference type="GO" id="GO:0050661">
    <property type="term" value="F:NADP binding"/>
    <property type="evidence" value="ECO:0007669"/>
    <property type="project" value="InterPro"/>
</dbReference>
<evidence type="ECO:0000313" key="12">
    <source>
        <dbReference type="Proteomes" id="UP000600865"/>
    </source>
</evidence>
<gene>
    <name evidence="11" type="primary">gapB</name>
    <name evidence="11" type="ORF">GCM10011309_20680</name>
</gene>
<dbReference type="PANTHER" id="PTHR43148">
    <property type="entry name" value="GLYCERALDEHYDE-3-PHOSPHATE DEHYDROGENASE 2"/>
    <property type="match status" value="1"/>
</dbReference>
<dbReference type="Proteomes" id="UP000600865">
    <property type="component" value="Unassembled WGS sequence"/>
</dbReference>
<evidence type="ECO:0000256" key="3">
    <source>
        <dbReference type="ARBA" id="ARBA00023002"/>
    </source>
</evidence>
<feature type="active site" description="Nucleophile" evidence="4">
    <location>
        <position position="153"/>
    </location>
</feature>
<keyword evidence="6" id="KW-0520">NAD</keyword>
<dbReference type="PRINTS" id="PR00078">
    <property type="entry name" value="G3PDHDRGNASE"/>
</dbReference>
<feature type="binding site" evidence="5">
    <location>
        <begin position="211"/>
        <end position="212"/>
    </location>
    <ligand>
        <name>D-glyceraldehyde 3-phosphate</name>
        <dbReference type="ChEBI" id="CHEBI:59776"/>
    </ligand>
</feature>
<reference evidence="11 12" key="1">
    <citation type="journal article" date="2014" name="Int. J. Syst. Evol. Microbiol.">
        <title>Complete genome sequence of Corynebacterium casei LMG S-19264T (=DSM 44701T), isolated from a smear-ripened cheese.</title>
        <authorList>
            <consortium name="US DOE Joint Genome Institute (JGI-PGF)"/>
            <person name="Walter F."/>
            <person name="Albersmeier A."/>
            <person name="Kalinowski J."/>
            <person name="Ruckert C."/>
        </authorList>
    </citation>
    <scope>NUCLEOTIDE SEQUENCE [LARGE SCALE GENOMIC DNA]</scope>
    <source>
        <strain evidence="11 12">KCTC 23968</strain>
    </source>
</reference>
<dbReference type="InterPro" id="IPR006424">
    <property type="entry name" value="Glyceraldehyde-3-P_DH_1"/>
</dbReference>
<comment type="subunit">
    <text evidence="2">Homotetramer.</text>
</comment>
<dbReference type="SUPFAM" id="SSF55347">
    <property type="entry name" value="Glyceraldehyde-3-phosphate dehydrogenase-like, C-terminal domain"/>
    <property type="match status" value="1"/>
</dbReference>
<dbReference type="NCBIfam" id="TIGR01534">
    <property type="entry name" value="GAPDH-I"/>
    <property type="match status" value="1"/>
</dbReference>
<keyword evidence="3 9" id="KW-0560">Oxidoreductase</keyword>
<feature type="binding site" evidence="5">
    <location>
        <position position="183"/>
    </location>
    <ligand>
        <name>D-glyceraldehyde 3-phosphate</name>
        <dbReference type="ChEBI" id="CHEBI:59776"/>
    </ligand>
</feature>
<dbReference type="Gene3D" id="3.40.50.720">
    <property type="entry name" value="NAD(P)-binding Rossmann-like Domain"/>
    <property type="match status" value="1"/>
</dbReference>
<dbReference type="PIRSF" id="PIRSF000149">
    <property type="entry name" value="GAP_DH"/>
    <property type="match status" value="1"/>
</dbReference>
<accession>A0A918KNJ2</accession>
<dbReference type="EC" id="1.2.1.-" evidence="9"/>
<feature type="binding site" evidence="5">
    <location>
        <position position="234"/>
    </location>
    <ligand>
        <name>D-glyceraldehyde 3-phosphate</name>
        <dbReference type="ChEBI" id="CHEBI:59776"/>
    </ligand>
</feature>
<protein>
    <recommendedName>
        <fullName evidence="9">Glyceraldehyde-3-phosphate dehydrogenase</fullName>
        <ecNumber evidence="9">1.2.1.-</ecNumber>
    </recommendedName>
</protein>
<feature type="binding site" evidence="6">
    <location>
        <position position="122"/>
    </location>
    <ligand>
        <name>NAD(+)</name>
        <dbReference type="ChEBI" id="CHEBI:57540"/>
    </ligand>
</feature>
<feature type="binding site" evidence="6">
    <location>
        <begin position="12"/>
        <end position="13"/>
    </location>
    <ligand>
        <name>NAD(+)</name>
        <dbReference type="ChEBI" id="CHEBI:57540"/>
    </ligand>
</feature>
<feature type="binding site" evidence="6">
    <location>
        <position position="80"/>
    </location>
    <ligand>
        <name>NAD(+)</name>
        <dbReference type="ChEBI" id="CHEBI:57540"/>
    </ligand>
</feature>
<dbReference type="InterPro" id="IPR020829">
    <property type="entry name" value="GlycerAld_3-P_DH_cat"/>
</dbReference>
<dbReference type="CDD" id="cd18126">
    <property type="entry name" value="GAPDH_I_C"/>
    <property type="match status" value="1"/>
</dbReference>
<evidence type="ECO:0000256" key="2">
    <source>
        <dbReference type="ARBA" id="ARBA00011881"/>
    </source>
</evidence>
<comment type="caution">
    <text evidence="11">The sequence shown here is derived from an EMBL/GenBank/DDBJ whole genome shotgun (WGS) entry which is preliminary data.</text>
</comment>
<dbReference type="GO" id="GO:0006006">
    <property type="term" value="P:glucose metabolic process"/>
    <property type="evidence" value="ECO:0007669"/>
    <property type="project" value="InterPro"/>
</dbReference>
<dbReference type="FunFam" id="3.30.360.10:FF:000002">
    <property type="entry name" value="Glyceraldehyde-3-phosphate dehydrogenase"/>
    <property type="match status" value="1"/>
</dbReference>
<dbReference type="RefSeq" id="WP_189585314.1">
    <property type="nucleotide sequence ID" value="NZ_BMYV01000002.1"/>
</dbReference>
<organism evidence="11 12">
    <name type="scientific">Litorimonas cladophorae</name>
    <dbReference type="NCBI Taxonomy" id="1220491"/>
    <lineage>
        <taxon>Bacteria</taxon>
        <taxon>Pseudomonadati</taxon>
        <taxon>Pseudomonadota</taxon>
        <taxon>Alphaproteobacteria</taxon>
        <taxon>Maricaulales</taxon>
        <taxon>Robiginitomaculaceae</taxon>
    </lineage>
</organism>
<keyword evidence="6" id="KW-0547">Nucleotide-binding</keyword>
<dbReference type="CDD" id="cd05214">
    <property type="entry name" value="GAPDH_I_N"/>
    <property type="match status" value="1"/>
</dbReference>
<dbReference type="InterPro" id="IPR036291">
    <property type="entry name" value="NAD(P)-bd_dom_sf"/>
</dbReference>
<dbReference type="FunFam" id="3.40.50.720:FF:000001">
    <property type="entry name" value="Glyceraldehyde-3-phosphate dehydrogenase"/>
    <property type="match status" value="1"/>
</dbReference>
<dbReference type="SUPFAM" id="SSF51735">
    <property type="entry name" value="NAD(P)-binding Rossmann-fold domains"/>
    <property type="match status" value="1"/>
</dbReference>
<comment type="similarity">
    <text evidence="1 8">Belongs to the glyceraldehyde-3-phosphate dehydrogenase family.</text>
</comment>
<dbReference type="InterPro" id="IPR020828">
    <property type="entry name" value="GlycerAld_3-P_DH_NAD(P)-bd"/>
</dbReference>
<dbReference type="Pfam" id="PF02800">
    <property type="entry name" value="Gp_dh_C"/>
    <property type="match status" value="1"/>
</dbReference>
<evidence type="ECO:0000256" key="4">
    <source>
        <dbReference type="PIRSR" id="PIRSR000149-1"/>
    </source>
</evidence>
<name>A0A918KNJ2_9PROT</name>
<dbReference type="GO" id="GO:0016620">
    <property type="term" value="F:oxidoreductase activity, acting on the aldehyde or oxo group of donors, NAD or NADP as acceptor"/>
    <property type="evidence" value="ECO:0007669"/>
    <property type="project" value="InterPro"/>
</dbReference>
<dbReference type="InterPro" id="IPR020831">
    <property type="entry name" value="GlycerAld/Erythrose_P_DH"/>
</dbReference>
<feature type="binding site" evidence="6">
    <location>
        <position position="316"/>
    </location>
    <ligand>
        <name>NAD(+)</name>
        <dbReference type="ChEBI" id="CHEBI:57540"/>
    </ligand>
</feature>
<feature type="domain" description="Glyceraldehyde 3-phosphate dehydrogenase NAD(P) binding" evidence="10">
    <location>
        <begin position="3"/>
        <end position="153"/>
    </location>
</feature>
<proteinExistence type="inferred from homology"/>
<evidence type="ECO:0000256" key="9">
    <source>
        <dbReference type="RuleBase" id="RU361160"/>
    </source>
</evidence>
<evidence type="ECO:0000256" key="5">
    <source>
        <dbReference type="PIRSR" id="PIRSR000149-2"/>
    </source>
</evidence>
<dbReference type="InterPro" id="IPR020830">
    <property type="entry name" value="GlycerAld_3-P_DH_AS"/>
</dbReference>
<evidence type="ECO:0000256" key="8">
    <source>
        <dbReference type="RuleBase" id="RU000397"/>
    </source>
</evidence>
<dbReference type="PROSITE" id="PS00071">
    <property type="entry name" value="GAPDH"/>
    <property type="match status" value="1"/>
</dbReference>
<evidence type="ECO:0000313" key="11">
    <source>
        <dbReference type="EMBL" id="GGX70453.1"/>
    </source>
</evidence>
<sequence>MTIKIGINGFGRIGRLVARALAEYDISDIELVAINSPGAIETSTHLLRYDSVHGRFGHKVEMGEGYIDFGRGCVAMSHERDPGAVDWGGLGVDVVMECTGIFRSKESVQPHLQAGAKAVLISAPGTGVDKTIVYGVNHNDITGDDKVVSCASCTTNCLAPVAKVLMDTVGIRRGFMTTVHSYTQDQRILDNSHKDLYRARAAALNMIPTSTGAAKAVGLVIPELKGRLSGSAVRVPTANVSMVDLAFQPEMKTTAEEINALMAEAAAGPMKGVICYSENPLVSSDLNHDPHSAIFASLLTKALDGDLVKIIAWYDNEWGFANRMIDVARVMGENMDHAA</sequence>